<dbReference type="PROSITE" id="PS00135">
    <property type="entry name" value="TRYPSIN_SER"/>
    <property type="match status" value="1"/>
</dbReference>
<dbReference type="Proteomes" id="UP000612899">
    <property type="component" value="Unassembled WGS sequence"/>
</dbReference>
<dbReference type="InterPro" id="IPR033116">
    <property type="entry name" value="TRYPSIN_SER"/>
</dbReference>
<dbReference type="EMBL" id="BONY01000003">
    <property type="protein sequence ID" value="GIH02565.1"/>
    <property type="molecule type" value="Genomic_DNA"/>
</dbReference>
<name>A0A8J3Q2G0_9ACTN</name>
<evidence type="ECO:0000313" key="2">
    <source>
        <dbReference type="EMBL" id="GIH02565.1"/>
    </source>
</evidence>
<accession>A0A8J3Q2G0</accession>
<feature type="signal peptide" evidence="1">
    <location>
        <begin position="1"/>
        <end position="20"/>
    </location>
</feature>
<organism evidence="2 3">
    <name type="scientific">Rhizocola hellebori</name>
    <dbReference type="NCBI Taxonomy" id="1392758"/>
    <lineage>
        <taxon>Bacteria</taxon>
        <taxon>Bacillati</taxon>
        <taxon>Actinomycetota</taxon>
        <taxon>Actinomycetes</taxon>
        <taxon>Micromonosporales</taxon>
        <taxon>Micromonosporaceae</taxon>
        <taxon>Rhizocola</taxon>
    </lineage>
</organism>
<dbReference type="SUPFAM" id="SSF50494">
    <property type="entry name" value="Trypsin-like serine proteases"/>
    <property type="match status" value="1"/>
</dbReference>
<comment type="caution">
    <text evidence="2">The sequence shown here is derived from an EMBL/GenBank/DDBJ whole genome shotgun (WGS) entry which is preliminary data.</text>
</comment>
<dbReference type="AlphaFoldDB" id="A0A8J3Q2G0"/>
<evidence type="ECO:0000313" key="3">
    <source>
        <dbReference type="Proteomes" id="UP000612899"/>
    </source>
</evidence>
<dbReference type="InterPro" id="IPR043504">
    <property type="entry name" value="Peptidase_S1_PA_chymotrypsin"/>
</dbReference>
<evidence type="ECO:0000256" key="1">
    <source>
        <dbReference type="SAM" id="SignalP"/>
    </source>
</evidence>
<feature type="chain" id="PRO_5035260928" description="Serine protease" evidence="1">
    <location>
        <begin position="21"/>
        <end position="406"/>
    </location>
</feature>
<reference evidence="2" key="1">
    <citation type="submission" date="2021-01" db="EMBL/GenBank/DDBJ databases">
        <title>Whole genome shotgun sequence of Rhizocola hellebori NBRC 109834.</title>
        <authorList>
            <person name="Komaki H."/>
            <person name="Tamura T."/>
        </authorList>
    </citation>
    <scope>NUCLEOTIDE SEQUENCE</scope>
    <source>
        <strain evidence="2">NBRC 109834</strain>
    </source>
</reference>
<dbReference type="Gene3D" id="2.40.10.10">
    <property type="entry name" value="Trypsin-like serine proteases"/>
    <property type="match status" value="2"/>
</dbReference>
<evidence type="ECO:0008006" key="4">
    <source>
        <dbReference type="Google" id="ProtNLM"/>
    </source>
</evidence>
<gene>
    <name evidence="2" type="ORF">Rhe02_06320</name>
</gene>
<proteinExistence type="predicted"/>
<sequence length="406" mass="42293">MAAVVALGFIAASTSTPAWSAPREEKPIIGNDDPKAGSNAAAELMALQAPLVDAAEAISRADKERTGLGGIRLRVKDRAADIYWKGEVPGEVREQIARLESIGYRAEVYEARYSGAELASAQEEILRARDAYPDIVTIAPLVDGSGLRIGFLKGEPKPIEWPVEVEVVDEDRMVFIDRATDTPPFWAGGVARLGGQVCSTGFAVGRQNWFTLTTGILTAEHCARGGGVSVTTGAGRFIGTAEVPSPQTAAFNSDSLFVPTNSAARMFDGAPVGAFSKPVVGWVNNFVGQFVCTSGASTGVHCDVITDLISSTALIQTGPTSFVRVDNLVFGTALGSSTAIAAGSGDSGGPVFTLTADFSKVRAAGLMSIAQFGVPCNVAGLPFCGNRVGFINIGSVLQAQQAFILT</sequence>
<dbReference type="InterPro" id="IPR009003">
    <property type="entry name" value="Peptidase_S1_PA"/>
</dbReference>
<protein>
    <recommendedName>
        <fullName evidence="4">Serine protease</fullName>
    </recommendedName>
</protein>
<keyword evidence="1" id="KW-0732">Signal</keyword>
<keyword evidence="3" id="KW-1185">Reference proteome</keyword>